<dbReference type="Proteomes" id="UP000190135">
    <property type="component" value="Unassembled WGS sequence"/>
</dbReference>
<dbReference type="Pfam" id="PF13802">
    <property type="entry name" value="Gal_mutarotas_2"/>
    <property type="match status" value="1"/>
</dbReference>
<comment type="similarity">
    <text evidence="1 2">Belongs to the glycosyl hydrolase 31 family.</text>
</comment>
<protein>
    <submittedName>
        <fullName evidence="6">Alpha-D-xyloside xylohydrolase</fullName>
    </submittedName>
</protein>
<evidence type="ECO:0000259" key="4">
    <source>
        <dbReference type="Pfam" id="PF13802"/>
    </source>
</evidence>
<dbReference type="STRING" id="1365950.SAMN05428963_11791"/>
<evidence type="ECO:0000313" key="7">
    <source>
        <dbReference type="Proteomes" id="UP000190135"/>
    </source>
</evidence>
<reference evidence="6 7" key="1">
    <citation type="submission" date="2017-02" db="EMBL/GenBank/DDBJ databases">
        <authorList>
            <person name="Peterson S.W."/>
        </authorList>
    </citation>
    <scope>NUCLEOTIDE SEQUENCE [LARGE SCALE GENOMIC DNA]</scope>
    <source>
        <strain evidence="6 7">USBA 369</strain>
    </source>
</reference>
<dbReference type="SUPFAM" id="SSF51445">
    <property type="entry name" value="(Trans)glycosidases"/>
    <property type="match status" value="1"/>
</dbReference>
<evidence type="ECO:0000313" key="6">
    <source>
        <dbReference type="EMBL" id="SKA34657.1"/>
    </source>
</evidence>
<feature type="domain" description="Glycosyl hydrolase family 31 C-terminal" evidence="5">
    <location>
        <begin position="579"/>
        <end position="664"/>
    </location>
</feature>
<dbReference type="SUPFAM" id="SSF74650">
    <property type="entry name" value="Galactose mutarotase-like"/>
    <property type="match status" value="1"/>
</dbReference>
<dbReference type="InterPro" id="IPR051816">
    <property type="entry name" value="Glycosyl_Hydrolase_31"/>
</dbReference>
<dbReference type="Pfam" id="PF21365">
    <property type="entry name" value="Glyco_hydro_31_3rd"/>
    <property type="match status" value="1"/>
</dbReference>
<name>A0A1T4T2M5_9HYPH</name>
<dbReference type="PANTHER" id="PTHR43863:SF2">
    <property type="entry name" value="MALTASE-GLUCOAMYLASE"/>
    <property type="match status" value="1"/>
</dbReference>
<dbReference type="InterPro" id="IPR048395">
    <property type="entry name" value="Glyco_hydro_31_C"/>
</dbReference>
<dbReference type="Gene3D" id="3.20.20.80">
    <property type="entry name" value="Glycosidases"/>
    <property type="match status" value="1"/>
</dbReference>
<keyword evidence="2" id="KW-0326">Glycosidase</keyword>
<evidence type="ECO:0000256" key="2">
    <source>
        <dbReference type="RuleBase" id="RU361185"/>
    </source>
</evidence>
<dbReference type="InterPro" id="IPR011013">
    <property type="entry name" value="Gal_mutarotase_sf_dom"/>
</dbReference>
<dbReference type="GO" id="GO:0030246">
    <property type="term" value="F:carbohydrate binding"/>
    <property type="evidence" value="ECO:0007669"/>
    <property type="project" value="InterPro"/>
</dbReference>
<dbReference type="InterPro" id="IPR013780">
    <property type="entry name" value="Glyco_hydro_b"/>
</dbReference>
<dbReference type="CDD" id="cd06593">
    <property type="entry name" value="GH31_xylosidase_YicI"/>
    <property type="match status" value="1"/>
</dbReference>
<dbReference type="GO" id="GO:0004553">
    <property type="term" value="F:hydrolase activity, hydrolyzing O-glycosyl compounds"/>
    <property type="evidence" value="ECO:0007669"/>
    <property type="project" value="InterPro"/>
</dbReference>
<dbReference type="GO" id="GO:0005975">
    <property type="term" value="P:carbohydrate metabolic process"/>
    <property type="evidence" value="ECO:0007669"/>
    <property type="project" value="InterPro"/>
</dbReference>
<organism evidence="6 7">
    <name type="scientific">Consotaella salsifontis</name>
    <dbReference type="NCBI Taxonomy" id="1365950"/>
    <lineage>
        <taxon>Bacteria</taxon>
        <taxon>Pseudomonadati</taxon>
        <taxon>Pseudomonadota</taxon>
        <taxon>Alphaproteobacteria</taxon>
        <taxon>Hyphomicrobiales</taxon>
        <taxon>Aurantimonadaceae</taxon>
        <taxon>Consotaella</taxon>
    </lineage>
</organism>
<evidence type="ECO:0000259" key="5">
    <source>
        <dbReference type="Pfam" id="PF21365"/>
    </source>
</evidence>
<keyword evidence="2 6" id="KW-0378">Hydrolase</keyword>
<accession>A0A1T4T2M5</accession>
<dbReference type="CDD" id="cd14752">
    <property type="entry name" value="GH31_N"/>
    <property type="match status" value="1"/>
</dbReference>
<dbReference type="PANTHER" id="PTHR43863">
    <property type="entry name" value="HYDROLASE, PUTATIVE (AFU_ORTHOLOGUE AFUA_1G03140)-RELATED"/>
    <property type="match status" value="1"/>
</dbReference>
<dbReference type="OrthoDB" id="176168at2"/>
<feature type="domain" description="Glycoside hydrolase family 31 TIM barrel" evidence="3">
    <location>
        <begin position="250"/>
        <end position="568"/>
    </location>
</feature>
<evidence type="ECO:0000256" key="1">
    <source>
        <dbReference type="ARBA" id="ARBA00007806"/>
    </source>
</evidence>
<dbReference type="RefSeq" id="WP_078709996.1">
    <property type="nucleotide sequence ID" value="NZ_FUXL01000017.1"/>
</dbReference>
<dbReference type="Pfam" id="PF01055">
    <property type="entry name" value="Glyco_hydro_31_2nd"/>
    <property type="match status" value="1"/>
</dbReference>
<dbReference type="EMBL" id="FUXL01000017">
    <property type="protein sequence ID" value="SKA34657.1"/>
    <property type="molecule type" value="Genomic_DNA"/>
</dbReference>
<dbReference type="InterPro" id="IPR025887">
    <property type="entry name" value="Glyco_hydro_31_N_dom"/>
</dbReference>
<dbReference type="SUPFAM" id="SSF51011">
    <property type="entry name" value="Glycosyl hydrolase domain"/>
    <property type="match status" value="1"/>
</dbReference>
<evidence type="ECO:0000259" key="3">
    <source>
        <dbReference type="Pfam" id="PF01055"/>
    </source>
</evidence>
<feature type="domain" description="Glycoside hydrolase family 31 N-terminal" evidence="4">
    <location>
        <begin position="36"/>
        <end position="201"/>
    </location>
</feature>
<dbReference type="InterPro" id="IPR017853">
    <property type="entry name" value="GH"/>
</dbReference>
<dbReference type="Gene3D" id="2.60.40.1180">
    <property type="entry name" value="Golgi alpha-mannosidase II"/>
    <property type="match status" value="1"/>
</dbReference>
<keyword evidence="7" id="KW-1185">Reference proteome</keyword>
<gene>
    <name evidence="6" type="ORF">SAMN05428963_11791</name>
</gene>
<sequence>MPAQHPNPESLSPLGGLSLISAEGGQARFQTDEGELSLTVWAPGILRFRLGDATVNDYGLVRAAAAPVPLRVKEEAAAIHLETEAEKPFELALGRAPLSLSLFRDGRSVVAPPQDSHFVRRFRLPPFARTSDGWFFSFDLPFGTPVYGGGEKYSGLNRRGQLVDNWNEDALGVNSERCYKNCPFMWSPDGWGIFVNTPARVVHGVGYPQWSNQSYGAYVDDAVLDLFLIAADSPAEMLERYTHITGRAPKAPTWSFGNWISKAYYRTPEEALDIAKTIVDRQIPCDVLTMDGRAWQDTDTRFAFEWDERRFSDPAAFCAEIKRYVPRLCVWEYSLISVNNPVHAELAEAGYLLKDETGAPYHYEWDLSPFGEVLTPLPASGLLDFTNPGAYAWWRDRHQALFAAGVDTIKADFAEQVLDDMIASNGDDGKRLHNVYALLYNRCVYEACHDAFGDDALVWSRSGWAGSQLAPIQWAGDSQSSWSGLAASIIGGLSWGLSGVPYYSTDIGGFYGEQPTPELFVRWMQAGVLGSHCRFHGIGAREPWAFGEDVEAIAKEWLALRYSLIPVLEDASAQAAECGLPLMRPMVLAFPKEPLSWGFETQYMLGDDLLVAPVIRPGGAVDYYLPEGDWYDFWSGDHIAGGRRIADVMPIDRIPVFVRSGAVLKLGPAVQNTNQIPANRRIATVRVFGRPRPDGARWTASLRMEAGEVVVDDPEIGIDRIP</sequence>
<dbReference type="Gene3D" id="2.60.40.1760">
    <property type="entry name" value="glycosyl hydrolase (family 31)"/>
    <property type="match status" value="1"/>
</dbReference>
<dbReference type="InterPro" id="IPR000322">
    <property type="entry name" value="Glyco_hydro_31_TIM"/>
</dbReference>
<proteinExistence type="inferred from homology"/>
<dbReference type="AlphaFoldDB" id="A0A1T4T2M5"/>